<reference evidence="8 9" key="1">
    <citation type="submission" date="2020-08" db="EMBL/GenBank/DDBJ databases">
        <title>Genome sequence of Acidovorax monticola KACC 19171T.</title>
        <authorList>
            <person name="Hyun D.-W."/>
            <person name="Bae J.-W."/>
        </authorList>
    </citation>
    <scope>NUCLEOTIDE SEQUENCE [LARGE SCALE GENOMIC DNA]</scope>
    <source>
        <strain evidence="8 9">KACC 19171</strain>
    </source>
</reference>
<dbReference type="PROSITE" id="PS50977">
    <property type="entry name" value="HTH_TETR_2"/>
    <property type="match status" value="1"/>
</dbReference>
<accession>A0A7H0HCT1</accession>
<evidence type="ECO:0000259" key="7">
    <source>
        <dbReference type="PROSITE" id="PS50977"/>
    </source>
</evidence>
<dbReference type="SUPFAM" id="SSF46689">
    <property type="entry name" value="Homeodomain-like"/>
    <property type="match status" value="1"/>
</dbReference>
<evidence type="ECO:0000256" key="2">
    <source>
        <dbReference type="ARBA" id="ARBA00023015"/>
    </source>
</evidence>
<dbReference type="InterPro" id="IPR001647">
    <property type="entry name" value="HTH_TetR"/>
</dbReference>
<evidence type="ECO:0000256" key="5">
    <source>
        <dbReference type="PROSITE-ProRule" id="PRU00335"/>
    </source>
</evidence>
<evidence type="ECO:0000256" key="4">
    <source>
        <dbReference type="ARBA" id="ARBA00023163"/>
    </source>
</evidence>
<dbReference type="InterPro" id="IPR023772">
    <property type="entry name" value="DNA-bd_HTH_TetR-type_CS"/>
</dbReference>
<dbReference type="Proteomes" id="UP000516057">
    <property type="component" value="Chromosome"/>
</dbReference>
<protein>
    <submittedName>
        <fullName evidence="8">TetR/AcrR family transcriptional regulator</fullName>
    </submittedName>
</protein>
<evidence type="ECO:0000256" key="6">
    <source>
        <dbReference type="SAM" id="MobiDB-lite"/>
    </source>
</evidence>
<dbReference type="InterPro" id="IPR009057">
    <property type="entry name" value="Homeodomain-like_sf"/>
</dbReference>
<keyword evidence="1" id="KW-0678">Repressor</keyword>
<dbReference type="InterPro" id="IPR050109">
    <property type="entry name" value="HTH-type_TetR-like_transc_reg"/>
</dbReference>
<dbReference type="PROSITE" id="PS01081">
    <property type="entry name" value="HTH_TETR_1"/>
    <property type="match status" value="1"/>
</dbReference>
<name>A0A7H0HCT1_9BURK</name>
<dbReference type="Gene3D" id="1.10.357.10">
    <property type="entry name" value="Tetracycline Repressor, domain 2"/>
    <property type="match status" value="1"/>
</dbReference>
<feature type="DNA-binding region" description="H-T-H motif" evidence="5">
    <location>
        <begin position="51"/>
        <end position="70"/>
    </location>
</feature>
<dbReference type="EMBL" id="CP060790">
    <property type="protein sequence ID" value="QNP58347.1"/>
    <property type="molecule type" value="Genomic_DNA"/>
</dbReference>
<dbReference type="RefSeq" id="WP_187735335.1">
    <property type="nucleotide sequence ID" value="NZ_CP060790.1"/>
</dbReference>
<feature type="region of interest" description="Disordered" evidence="6">
    <location>
        <begin position="1"/>
        <end position="26"/>
    </location>
</feature>
<dbReference type="GO" id="GO:0003700">
    <property type="term" value="F:DNA-binding transcription factor activity"/>
    <property type="evidence" value="ECO:0007669"/>
    <property type="project" value="TreeGrafter"/>
</dbReference>
<dbReference type="GO" id="GO:0000976">
    <property type="term" value="F:transcription cis-regulatory region binding"/>
    <property type="evidence" value="ECO:0007669"/>
    <property type="project" value="TreeGrafter"/>
</dbReference>
<dbReference type="PANTHER" id="PTHR30055:SF226">
    <property type="entry name" value="HTH-TYPE TRANSCRIPTIONAL REGULATOR PKSA"/>
    <property type="match status" value="1"/>
</dbReference>
<gene>
    <name evidence="8" type="ORF">H9L24_15035</name>
</gene>
<evidence type="ECO:0000313" key="8">
    <source>
        <dbReference type="EMBL" id="QNP58347.1"/>
    </source>
</evidence>
<keyword evidence="4" id="KW-0804">Transcription</keyword>
<keyword evidence="9" id="KW-1185">Reference proteome</keyword>
<dbReference type="KEGG" id="amon:H9L24_15035"/>
<dbReference type="Pfam" id="PF00440">
    <property type="entry name" value="TetR_N"/>
    <property type="match status" value="1"/>
</dbReference>
<dbReference type="PANTHER" id="PTHR30055">
    <property type="entry name" value="HTH-TYPE TRANSCRIPTIONAL REGULATOR RUTR"/>
    <property type="match status" value="1"/>
</dbReference>
<evidence type="ECO:0000256" key="3">
    <source>
        <dbReference type="ARBA" id="ARBA00023125"/>
    </source>
</evidence>
<dbReference type="SUPFAM" id="SSF48498">
    <property type="entry name" value="Tetracyclin repressor-like, C-terminal domain"/>
    <property type="match status" value="1"/>
</dbReference>
<evidence type="ECO:0000313" key="9">
    <source>
        <dbReference type="Proteomes" id="UP000516057"/>
    </source>
</evidence>
<feature type="domain" description="HTH tetR-type" evidence="7">
    <location>
        <begin position="28"/>
        <end position="88"/>
    </location>
</feature>
<keyword evidence="3 5" id="KW-0238">DNA-binding</keyword>
<keyword evidence="2" id="KW-0805">Transcription regulation</keyword>
<dbReference type="AlphaFoldDB" id="A0A7H0HCT1"/>
<evidence type="ECO:0000256" key="1">
    <source>
        <dbReference type="ARBA" id="ARBA00022491"/>
    </source>
</evidence>
<proteinExistence type="predicted"/>
<dbReference type="InterPro" id="IPR036271">
    <property type="entry name" value="Tet_transcr_reg_TetR-rel_C_sf"/>
</dbReference>
<organism evidence="8 9">
    <name type="scientific">Paenacidovorax monticola</name>
    <dbReference type="NCBI Taxonomy" id="1926868"/>
    <lineage>
        <taxon>Bacteria</taxon>
        <taxon>Pseudomonadati</taxon>
        <taxon>Pseudomonadota</taxon>
        <taxon>Betaproteobacteria</taxon>
        <taxon>Burkholderiales</taxon>
        <taxon>Comamonadaceae</taxon>
        <taxon>Paenacidovorax</taxon>
    </lineage>
</organism>
<sequence>MASRGVRVSTPPQDAPQIRRRPRQSRAQASAQALQDAFVRVLLERGYEKTTIREVAAVAGVGVGTFYEYFGNMRALAALCIHARVKALAEAGQAALDAARGRPLAQVLDAQLDVQVGGVMADAPVWAALFLVERQVSTPEAFRKHYEAYVELWRRTLEAAADAPSDAAGAARLLHAMTYGWVSQSLLARGPQIDAAALRKQLGQAVQAYAATLERA</sequence>